<sequence>MATRLAIRYVPSPEMAKSELRRFVWPRQIDVFAYPFWLQDRVNPEKMTQAIKKRWQVEPGDIKYDYYSRFVTTVANSDLFHLDGYQEFVNDVKLNVDLYQLAIDVLPEQQVKTTWSREITAKWTPVMTEAGVCYVINSVATADVAM</sequence>
<evidence type="ECO:0000313" key="1">
    <source>
        <dbReference type="EMBL" id="KPJ15424.1"/>
    </source>
</evidence>
<accession>A0A0N0PD49</accession>
<organism evidence="1 2">
    <name type="scientific">Papilio machaon</name>
    <name type="common">Old World swallowtail butterfly</name>
    <dbReference type="NCBI Taxonomy" id="76193"/>
    <lineage>
        <taxon>Eukaryota</taxon>
        <taxon>Metazoa</taxon>
        <taxon>Ecdysozoa</taxon>
        <taxon>Arthropoda</taxon>
        <taxon>Hexapoda</taxon>
        <taxon>Insecta</taxon>
        <taxon>Pterygota</taxon>
        <taxon>Neoptera</taxon>
        <taxon>Endopterygota</taxon>
        <taxon>Lepidoptera</taxon>
        <taxon>Glossata</taxon>
        <taxon>Ditrysia</taxon>
        <taxon>Papilionoidea</taxon>
        <taxon>Papilionidae</taxon>
        <taxon>Papilioninae</taxon>
        <taxon>Papilio</taxon>
    </lineage>
</organism>
<dbReference type="AlphaFoldDB" id="A0A0N0PD49"/>
<protein>
    <submittedName>
        <fullName evidence="1">Uncharacterized protein</fullName>
    </submittedName>
</protein>
<dbReference type="InParanoid" id="A0A0N0PD49"/>
<dbReference type="Proteomes" id="UP000053240">
    <property type="component" value="Unassembled WGS sequence"/>
</dbReference>
<keyword evidence="2" id="KW-1185">Reference proteome</keyword>
<reference evidence="1 2" key="1">
    <citation type="journal article" date="2015" name="Nat. Commun.">
        <title>Outbred genome sequencing and CRISPR/Cas9 gene editing in butterflies.</title>
        <authorList>
            <person name="Li X."/>
            <person name="Fan D."/>
            <person name="Zhang W."/>
            <person name="Liu G."/>
            <person name="Zhang L."/>
            <person name="Zhao L."/>
            <person name="Fang X."/>
            <person name="Chen L."/>
            <person name="Dong Y."/>
            <person name="Chen Y."/>
            <person name="Ding Y."/>
            <person name="Zhao R."/>
            <person name="Feng M."/>
            <person name="Zhu Y."/>
            <person name="Feng Y."/>
            <person name="Jiang X."/>
            <person name="Zhu D."/>
            <person name="Xiang H."/>
            <person name="Feng X."/>
            <person name="Li S."/>
            <person name="Wang J."/>
            <person name="Zhang G."/>
            <person name="Kronforst M.R."/>
            <person name="Wang W."/>
        </authorList>
    </citation>
    <scope>NUCLEOTIDE SEQUENCE [LARGE SCALE GENOMIC DNA]</scope>
    <source>
        <strain evidence="1">Ya'a_city_454_Pm</strain>
        <tissue evidence="1">Whole body</tissue>
    </source>
</reference>
<proteinExistence type="predicted"/>
<gene>
    <name evidence="1" type="ORF">RR48_01338</name>
</gene>
<name>A0A0N0PD49_PAPMA</name>
<evidence type="ECO:0000313" key="2">
    <source>
        <dbReference type="Proteomes" id="UP000053240"/>
    </source>
</evidence>
<dbReference type="EMBL" id="KQ460389">
    <property type="protein sequence ID" value="KPJ15424.1"/>
    <property type="molecule type" value="Genomic_DNA"/>
</dbReference>